<evidence type="ECO:0008006" key="3">
    <source>
        <dbReference type="Google" id="ProtNLM"/>
    </source>
</evidence>
<proteinExistence type="predicted"/>
<gene>
    <name evidence="2" type="ORF">OG327_13650</name>
</gene>
<keyword evidence="1" id="KW-0472">Membrane</keyword>
<keyword evidence="1" id="KW-1133">Transmembrane helix</keyword>
<accession>A0AAU2JQU4</accession>
<sequence length="147" mass="15356">MSVHLRSSIWLPAGAVGFLAVLLLAVLVPEGEQRKALKTADVEGTWSAAGGERLTVRADGSAELERVRAPEAGCGQSTGLPPLAYTGPATWEFDTYPDEGPGIRFDFQGPGAGKSCKVYLVVPENGGKGFLPHKADVQYVRSTGGSG</sequence>
<evidence type="ECO:0000313" key="2">
    <source>
        <dbReference type="EMBL" id="WTU74286.1"/>
    </source>
</evidence>
<dbReference type="AlphaFoldDB" id="A0AAU2JQU4"/>
<evidence type="ECO:0000256" key="1">
    <source>
        <dbReference type="SAM" id="Phobius"/>
    </source>
</evidence>
<dbReference type="EMBL" id="CP108264">
    <property type="protein sequence ID" value="WTU74286.1"/>
    <property type="molecule type" value="Genomic_DNA"/>
</dbReference>
<protein>
    <recommendedName>
        <fullName evidence="3">Proteinase inhibitor I42 chagasin domain-containing protein</fullName>
    </recommendedName>
</protein>
<name>A0AAU2JQU4_9ACTN</name>
<reference evidence="2" key="1">
    <citation type="submission" date="2022-10" db="EMBL/GenBank/DDBJ databases">
        <title>The complete genomes of actinobacterial strains from the NBC collection.</title>
        <authorList>
            <person name="Joergensen T.S."/>
            <person name="Alvarez Arevalo M."/>
            <person name="Sterndorff E.B."/>
            <person name="Faurdal D."/>
            <person name="Vuksanovic O."/>
            <person name="Mourched A.-S."/>
            <person name="Charusanti P."/>
            <person name="Shaw S."/>
            <person name="Blin K."/>
            <person name="Weber T."/>
        </authorList>
    </citation>
    <scope>NUCLEOTIDE SEQUENCE</scope>
    <source>
        <strain evidence="2">NBC_00049</strain>
    </source>
</reference>
<feature type="transmembrane region" description="Helical" evidence="1">
    <location>
        <begin position="9"/>
        <end position="28"/>
    </location>
</feature>
<organism evidence="2">
    <name type="scientific">Streptomyces sp. NBC_00049</name>
    <dbReference type="NCBI Taxonomy" id="2903617"/>
    <lineage>
        <taxon>Bacteria</taxon>
        <taxon>Bacillati</taxon>
        <taxon>Actinomycetota</taxon>
        <taxon>Actinomycetes</taxon>
        <taxon>Kitasatosporales</taxon>
        <taxon>Streptomycetaceae</taxon>
        <taxon>Streptomyces</taxon>
    </lineage>
</organism>
<keyword evidence="1" id="KW-0812">Transmembrane</keyword>